<evidence type="ECO:0000256" key="9">
    <source>
        <dbReference type="ARBA" id="ARBA00023004"/>
    </source>
</evidence>
<keyword evidence="6" id="KW-0479">Metal-binding</keyword>
<dbReference type="EC" id="3.2.2.31" evidence="4"/>
<dbReference type="InterPro" id="IPR003265">
    <property type="entry name" value="HhH-GPD_domain"/>
</dbReference>
<dbReference type="SUPFAM" id="SSF48150">
    <property type="entry name" value="DNA-glycosylase"/>
    <property type="match status" value="1"/>
</dbReference>
<dbReference type="GO" id="GO:0046872">
    <property type="term" value="F:metal ion binding"/>
    <property type="evidence" value="ECO:0007669"/>
    <property type="project" value="UniProtKB-KW"/>
</dbReference>
<dbReference type="InterPro" id="IPR000445">
    <property type="entry name" value="HhH_motif"/>
</dbReference>
<evidence type="ECO:0000259" key="13">
    <source>
        <dbReference type="SMART" id="SM00478"/>
    </source>
</evidence>
<dbReference type="SMART" id="SM00478">
    <property type="entry name" value="ENDO3c"/>
    <property type="match status" value="1"/>
</dbReference>
<dbReference type="Proteomes" id="UP000229098">
    <property type="component" value="Unassembled WGS sequence"/>
</dbReference>
<dbReference type="GO" id="GO:0032357">
    <property type="term" value="F:oxidized purine DNA binding"/>
    <property type="evidence" value="ECO:0007669"/>
    <property type="project" value="TreeGrafter"/>
</dbReference>
<dbReference type="GO" id="GO:0034039">
    <property type="term" value="F:8-oxo-7,8-dihydroguanine DNA N-glycosylase activity"/>
    <property type="evidence" value="ECO:0007669"/>
    <property type="project" value="TreeGrafter"/>
</dbReference>
<dbReference type="PANTHER" id="PTHR42944">
    <property type="entry name" value="ADENINE DNA GLYCOSYLASE"/>
    <property type="match status" value="1"/>
</dbReference>
<keyword evidence="12" id="KW-0326">Glycosidase</keyword>
<dbReference type="PANTHER" id="PTHR42944:SF1">
    <property type="entry name" value="ADENINE DNA GLYCOSYLASE"/>
    <property type="match status" value="1"/>
</dbReference>
<dbReference type="GO" id="GO:0004519">
    <property type="term" value="F:endonuclease activity"/>
    <property type="evidence" value="ECO:0007669"/>
    <property type="project" value="UniProtKB-KW"/>
</dbReference>
<evidence type="ECO:0000256" key="2">
    <source>
        <dbReference type="ARBA" id="ARBA00001966"/>
    </source>
</evidence>
<evidence type="ECO:0000256" key="5">
    <source>
        <dbReference type="ARBA" id="ARBA00022023"/>
    </source>
</evidence>
<keyword evidence="8" id="KW-0378">Hydrolase</keyword>
<keyword evidence="9" id="KW-0408">Iron</keyword>
<dbReference type="Gene3D" id="1.10.340.30">
    <property type="entry name" value="Hypothetical protein, domain 2"/>
    <property type="match status" value="1"/>
</dbReference>
<keyword evidence="10" id="KW-0411">Iron-sulfur</keyword>
<dbReference type="InterPro" id="IPR044298">
    <property type="entry name" value="MIG/MutY"/>
</dbReference>
<name>A0A2M8KY96_9BACT</name>
<reference evidence="15" key="1">
    <citation type="submission" date="2017-09" db="EMBL/GenBank/DDBJ databases">
        <title>Depth-based differentiation of microbial function through sediment-hosted aquifers and enrichment of novel symbionts in the deep terrestrial subsurface.</title>
        <authorList>
            <person name="Probst A.J."/>
            <person name="Ladd B."/>
            <person name="Jarett J.K."/>
            <person name="Geller-Mcgrath D.E."/>
            <person name="Sieber C.M.K."/>
            <person name="Emerson J.B."/>
            <person name="Anantharaman K."/>
            <person name="Thomas B.C."/>
            <person name="Malmstrom R."/>
            <person name="Stieglmeier M."/>
            <person name="Klingl A."/>
            <person name="Woyke T."/>
            <person name="Ryan C.M."/>
            <person name="Banfield J.F."/>
        </authorList>
    </citation>
    <scope>NUCLEOTIDE SEQUENCE [LARGE SCALE GENOMIC DNA]</scope>
</reference>
<comment type="similarity">
    <text evidence="3">Belongs to the Nth/MutY family.</text>
</comment>
<keyword evidence="11" id="KW-0234">DNA repair</keyword>
<dbReference type="GO" id="GO:0006284">
    <property type="term" value="P:base-excision repair"/>
    <property type="evidence" value="ECO:0007669"/>
    <property type="project" value="InterPro"/>
</dbReference>
<dbReference type="AlphaFoldDB" id="A0A2M8KY96"/>
<evidence type="ECO:0000256" key="10">
    <source>
        <dbReference type="ARBA" id="ARBA00023014"/>
    </source>
</evidence>
<organism evidence="14 15">
    <name type="scientific">Candidatus Ryanbacteria bacterium CG10_big_fil_rev_8_21_14_0_10_43_42</name>
    <dbReference type="NCBI Taxonomy" id="1974864"/>
    <lineage>
        <taxon>Bacteria</taxon>
        <taxon>Candidatus Ryaniibacteriota</taxon>
    </lineage>
</organism>
<dbReference type="GO" id="GO:0051536">
    <property type="term" value="F:iron-sulfur cluster binding"/>
    <property type="evidence" value="ECO:0007669"/>
    <property type="project" value="UniProtKB-KW"/>
</dbReference>
<dbReference type="GO" id="GO:0035485">
    <property type="term" value="F:adenine/guanine mispair binding"/>
    <property type="evidence" value="ECO:0007669"/>
    <property type="project" value="TreeGrafter"/>
</dbReference>
<dbReference type="Pfam" id="PF00633">
    <property type="entry name" value="HHH"/>
    <property type="match status" value="1"/>
</dbReference>
<feature type="domain" description="HhH-GPD" evidence="13">
    <location>
        <begin position="41"/>
        <end position="189"/>
    </location>
</feature>
<evidence type="ECO:0000256" key="3">
    <source>
        <dbReference type="ARBA" id="ARBA00008343"/>
    </source>
</evidence>
<dbReference type="GO" id="GO:0006298">
    <property type="term" value="P:mismatch repair"/>
    <property type="evidence" value="ECO:0007669"/>
    <property type="project" value="TreeGrafter"/>
</dbReference>
<evidence type="ECO:0000313" key="14">
    <source>
        <dbReference type="EMBL" id="PJE64905.1"/>
    </source>
</evidence>
<comment type="caution">
    <text evidence="14">The sequence shown here is derived from an EMBL/GenBank/DDBJ whole genome shotgun (WGS) entry which is preliminary data.</text>
</comment>
<keyword evidence="14" id="KW-0255">Endonuclease</keyword>
<keyword evidence="7" id="KW-0227">DNA damage</keyword>
<accession>A0A2M8KY96</accession>
<evidence type="ECO:0000256" key="11">
    <source>
        <dbReference type="ARBA" id="ARBA00023204"/>
    </source>
</evidence>
<comment type="cofactor">
    <cofactor evidence="2">
        <name>[4Fe-4S] cluster</name>
        <dbReference type="ChEBI" id="CHEBI:49883"/>
    </cofactor>
</comment>
<evidence type="ECO:0000256" key="4">
    <source>
        <dbReference type="ARBA" id="ARBA00012045"/>
    </source>
</evidence>
<evidence type="ECO:0000313" key="15">
    <source>
        <dbReference type="Proteomes" id="UP000229098"/>
    </source>
</evidence>
<comment type="catalytic activity">
    <reaction evidence="1">
        <text>Hydrolyzes free adenine bases from 7,8-dihydro-8-oxoguanine:adenine mismatched double-stranded DNA, leaving an apurinic site.</text>
        <dbReference type="EC" id="3.2.2.31"/>
    </reaction>
</comment>
<gene>
    <name evidence="14" type="ORF">COU90_00085</name>
</gene>
<dbReference type="GO" id="GO:0000701">
    <property type="term" value="F:purine-specific mismatch base pair DNA N-glycosylase activity"/>
    <property type="evidence" value="ECO:0007669"/>
    <property type="project" value="UniProtKB-EC"/>
</dbReference>
<evidence type="ECO:0000256" key="7">
    <source>
        <dbReference type="ARBA" id="ARBA00022763"/>
    </source>
</evidence>
<dbReference type="InterPro" id="IPR011257">
    <property type="entry name" value="DNA_glycosylase"/>
</dbReference>
<evidence type="ECO:0000256" key="1">
    <source>
        <dbReference type="ARBA" id="ARBA00000843"/>
    </source>
</evidence>
<dbReference type="EMBL" id="PFEF01000001">
    <property type="protein sequence ID" value="PJE64905.1"/>
    <property type="molecule type" value="Genomic_DNA"/>
</dbReference>
<evidence type="ECO:0000256" key="6">
    <source>
        <dbReference type="ARBA" id="ARBA00022723"/>
    </source>
</evidence>
<evidence type="ECO:0000256" key="8">
    <source>
        <dbReference type="ARBA" id="ARBA00022801"/>
    </source>
</evidence>
<dbReference type="Pfam" id="PF00730">
    <property type="entry name" value="HhH-GPD"/>
    <property type="match status" value="1"/>
</dbReference>
<dbReference type="Gene3D" id="1.10.1670.10">
    <property type="entry name" value="Helix-hairpin-Helix base-excision DNA repair enzymes (C-terminal)"/>
    <property type="match status" value="1"/>
</dbReference>
<proteinExistence type="inferred from homology"/>
<keyword evidence="14" id="KW-0540">Nuclease</keyword>
<dbReference type="InterPro" id="IPR023170">
    <property type="entry name" value="HhH_base_excis_C"/>
</dbReference>
<dbReference type="CDD" id="cd00056">
    <property type="entry name" value="ENDO3c"/>
    <property type="match status" value="1"/>
</dbReference>
<evidence type="ECO:0000256" key="12">
    <source>
        <dbReference type="ARBA" id="ARBA00023295"/>
    </source>
</evidence>
<sequence>MKNTKSQRFKYTIRYWYKNHAPALSWRETRDPYAIFVSEVMLQQTQIPRVQEKYPLFLKRFPTITHLATAPLASVLIEWQGMGYNRRGIYLKRAAEIIQSEHGGIIPKTIHELERLPGIGPYSARAIQCFAYGICEPFVETNIRRVIIHEFFPKKQSVADDAILAILSSIEPQTKKREWYYALMDYGRDGLKHVPNPNRRSKGYAKQSKFEGSNRYIRAQILKYILANKKATKEELFALLTDNPHIKDLSSKKYTEILAKLHKDTTLRRKGKFYMV</sequence>
<protein>
    <recommendedName>
        <fullName evidence="5">Adenine DNA glycosylase</fullName>
        <ecNumber evidence="4">3.2.2.31</ecNumber>
    </recommendedName>
</protein>